<dbReference type="GO" id="GO:0005737">
    <property type="term" value="C:cytoplasm"/>
    <property type="evidence" value="ECO:0007669"/>
    <property type="project" value="TreeGrafter"/>
</dbReference>
<protein>
    <recommendedName>
        <fullName evidence="6">Annexin</fullName>
    </recommendedName>
</protein>
<keyword evidence="8" id="KW-0732">Signal</keyword>
<name>A0A388LBH0_CHABU</name>
<evidence type="ECO:0000256" key="1">
    <source>
        <dbReference type="ARBA" id="ARBA00007831"/>
    </source>
</evidence>
<dbReference type="InterPro" id="IPR018252">
    <property type="entry name" value="Annexin_repeat_CS"/>
</dbReference>
<dbReference type="PRINTS" id="PR00196">
    <property type="entry name" value="ANNEXIN"/>
</dbReference>
<dbReference type="InterPro" id="IPR001464">
    <property type="entry name" value="Annexin"/>
</dbReference>
<evidence type="ECO:0000313" key="9">
    <source>
        <dbReference type="EMBL" id="GBG79651.1"/>
    </source>
</evidence>
<dbReference type="InterPro" id="IPR018502">
    <property type="entry name" value="Annexin_repeat"/>
</dbReference>
<comment type="domain">
    <text evidence="6">A pair of annexin repeats may form one binding site for calcium and phospholipid.</text>
</comment>
<organism evidence="9 10">
    <name type="scientific">Chara braunii</name>
    <name type="common">Braun's stonewort</name>
    <dbReference type="NCBI Taxonomy" id="69332"/>
    <lineage>
        <taxon>Eukaryota</taxon>
        <taxon>Viridiplantae</taxon>
        <taxon>Streptophyta</taxon>
        <taxon>Charophyceae</taxon>
        <taxon>Charales</taxon>
        <taxon>Characeae</taxon>
        <taxon>Chara</taxon>
    </lineage>
</organism>
<dbReference type="EMBL" id="BFEA01000324">
    <property type="protein sequence ID" value="GBG79651.1"/>
    <property type="molecule type" value="Genomic_DNA"/>
</dbReference>
<dbReference type="GO" id="GO:0005886">
    <property type="term" value="C:plasma membrane"/>
    <property type="evidence" value="ECO:0007669"/>
    <property type="project" value="TreeGrafter"/>
</dbReference>
<dbReference type="SUPFAM" id="SSF47874">
    <property type="entry name" value="Annexin"/>
    <property type="match status" value="1"/>
</dbReference>
<dbReference type="GO" id="GO:0005509">
    <property type="term" value="F:calcium ion binding"/>
    <property type="evidence" value="ECO:0007669"/>
    <property type="project" value="InterPro"/>
</dbReference>
<dbReference type="PANTHER" id="PTHR10502:SF102">
    <property type="entry name" value="ANNEXIN B11"/>
    <property type="match status" value="1"/>
</dbReference>
<dbReference type="Gene3D" id="1.10.220.10">
    <property type="entry name" value="Annexin"/>
    <property type="match status" value="4"/>
</dbReference>
<keyword evidence="3 6" id="KW-0106">Calcium</keyword>
<keyword evidence="10" id="KW-1185">Reference proteome</keyword>
<evidence type="ECO:0000256" key="5">
    <source>
        <dbReference type="ARBA" id="ARBA00023302"/>
    </source>
</evidence>
<dbReference type="Pfam" id="PF00191">
    <property type="entry name" value="Annexin"/>
    <property type="match status" value="3"/>
</dbReference>
<evidence type="ECO:0000256" key="4">
    <source>
        <dbReference type="ARBA" id="ARBA00023216"/>
    </source>
</evidence>
<evidence type="ECO:0000256" key="3">
    <source>
        <dbReference type="ARBA" id="ARBA00022837"/>
    </source>
</evidence>
<evidence type="ECO:0000256" key="7">
    <source>
        <dbReference type="SAM" id="MobiDB-lite"/>
    </source>
</evidence>
<comment type="similarity">
    <text evidence="1 6">Belongs to the annexin family.</text>
</comment>
<accession>A0A388LBH0</accession>
<comment type="caution">
    <text evidence="9">The sequence shown here is derived from an EMBL/GenBank/DDBJ whole genome shotgun (WGS) entry which is preliminary data.</text>
</comment>
<dbReference type="GO" id="GO:0005544">
    <property type="term" value="F:calcium-dependent phospholipid binding"/>
    <property type="evidence" value="ECO:0007669"/>
    <property type="project" value="UniProtKB-KW"/>
</dbReference>
<evidence type="ECO:0000313" key="10">
    <source>
        <dbReference type="Proteomes" id="UP000265515"/>
    </source>
</evidence>
<sequence length="399" mass="43711">MAQHCALVFLFSLVFVLGVDAVNGGRGVDSNTQQPASVNYSELFTLLAQESHKEEDSNARLLGTPTIHPSRSFDPEEDLKTIDEALTELPGDGVGKLIKLATQRSFNQRAIVFNLYYAKTSKVLTEALASALGSSSEIFRGLEALLAPAAWRDAGYLHEAMAGAGTDDAELNEIITTRSYTQLQYIAKVYEQRFGSTLTDDIAGDSWGIVETLLIKIVTTPRTNEFATPDRVDELAQELYDAGAGRWGRDDEKFIEIFSSESYTTLRAVFHAYTAKFQTTVLDAVSSEFSRKAKDLYTTLVRVILSEPQYFADLIYTDIAGVGTNEPGLARHILARADVDLVEIKKAFLSKNKQSVSEAVQGDVSGDYLTLLLAAIEADSGTRAETLEHENSSRPVQLA</sequence>
<dbReference type="Gramene" id="GBG79651">
    <property type="protein sequence ID" value="GBG79651"/>
    <property type="gene ID" value="CBR_g29799"/>
</dbReference>
<reference evidence="9 10" key="1">
    <citation type="journal article" date="2018" name="Cell">
        <title>The Chara Genome: Secondary Complexity and Implications for Plant Terrestrialization.</title>
        <authorList>
            <person name="Nishiyama T."/>
            <person name="Sakayama H."/>
            <person name="Vries J.D."/>
            <person name="Buschmann H."/>
            <person name="Saint-Marcoux D."/>
            <person name="Ullrich K.K."/>
            <person name="Haas F.B."/>
            <person name="Vanderstraeten L."/>
            <person name="Becker D."/>
            <person name="Lang D."/>
            <person name="Vosolsobe S."/>
            <person name="Rombauts S."/>
            <person name="Wilhelmsson P.K.I."/>
            <person name="Janitza P."/>
            <person name="Kern R."/>
            <person name="Heyl A."/>
            <person name="Rumpler F."/>
            <person name="Villalobos L.I.A.C."/>
            <person name="Clay J.M."/>
            <person name="Skokan R."/>
            <person name="Toyoda A."/>
            <person name="Suzuki Y."/>
            <person name="Kagoshima H."/>
            <person name="Schijlen E."/>
            <person name="Tajeshwar N."/>
            <person name="Catarino B."/>
            <person name="Hetherington A.J."/>
            <person name="Saltykova A."/>
            <person name="Bonnot C."/>
            <person name="Breuninger H."/>
            <person name="Symeonidi A."/>
            <person name="Radhakrishnan G.V."/>
            <person name="Van Nieuwerburgh F."/>
            <person name="Deforce D."/>
            <person name="Chang C."/>
            <person name="Karol K.G."/>
            <person name="Hedrich R."/>
            <person name="Ulvskov P."/>
            <person name="Glockner G."/>
            <person name="Delwiche C.F."/>
            <person name="Petrasek J."/>
            <person name="Van de Peer Y."/>
            <person name="Friml J."/>
            <person name="Beilby M."/>
            <person name="Dolan L."/>
            <person name="Kohara Y."/>
            <person name="Sugano S."/>
            <person name="Fujiyama A."/>
            <person name="Delaux P.-M."/>
            <person name="Quint M."/>
            <person name="TheiBen G."/>
            <person name="Hagemann M."/>
            <person name="Harholt J."/>
            <person name="Dunand C."/>
            <person name="Zachgo S."/>
            <person name="Langdale J."/>
            <person name="Maumus F."/>
            <person name="Straeten D.V.D."/>
            <person name="Gould S.B."/>
            <person name="Rensing S.A."/>
        </authorList>
    </citation>
    <scope>NUCLEOTIDE SEQUENCE [LARGE SCALE GENOMIC DNA]</scope>
    <source>
        <strain evidence="9 10">S276</strain>
    </source>
</reference>
<feature type="chain" id="PRO_5017287883" description="Annexin" evidence="8">
    <location>
        <begin position="22"/>
        <end position="399"/>
    </location>
</feature>
<proteinExistence type="inferred from homology"/>
<keyword evidence="4 6" id="KW-0041">Annexin</keyword>
<dbReference type="InterPro" id="IPR037104">
    <property type="entry name" value="Annexin_sf"/>
</dbReference>
<dbReference type="FunFam" id="1.10.220.10:FF:000002">
    <property type="entry name" value="Annexin"/>
    <property type="match status" value="1"/>
</dbReference>
<dbReference type="PANTHER" id="PTHR10502">
    <property type="entry name" value="ANNEXIN"/>
    <property type="match status" value="1"/>
</dbReference>
<dbReference type="Proteomes" id="UP000265515">
    <property type="component" value="Unassembled WGS sequence"/>
</dbReference>
<dbReference type="GO" id="GO:0005634">
    <property type="term" value="C:nucleus"/>
    <property type="evidence" value="ECO:0007669"/>
    <property type="project" value="TreeGrafter"/>
</dbReference>
<dbReference type="OrthoDB" id="37886at2759"/>
<dbReference type="SMART" id="SM00335">
    <property type="entry name" value="ANX"/>
    <property type="match status" value="4"/>
</dbReference>
<feature type="signal peptide" evidence="8">
    <location>
        <begin position="1"/>
        <end position="21"/>
    </location>
</feature>
<evidence type="ECO:0000256" key="2">
    <source>
        <dbReference type="ARBA" id="ARBA00022737"/>
    </source>
</evidence>
<dbReference type="STRING" id="69332.A0A388LBH0"/>
<dbReference type="GO" id="GO:0001786">
    <property type="term" value="F:phosphatidylserine binding"/>
    <property type="evidence" value="ECO:0007669"/>
    <property type="project" value="TreeGrafter"/>
</dbReference>
<dbReference type="PROSITE" id="PS51897">
    <property type="entry name" value="ANNEXIN_2"/>
    <property type="match status" value="3"/>
</dbReference>
<gene>
    <name evidence="9" type="ORF">CBR_g29799</name>
</gene>
<evidence type="ECO:0000256" key="8">
    <source>
        <dbReference type="SAM" id="SignalP"/>
    </source>
</evidence>
<evidence type="ECO:0000256" key="6">
    <source>
        <dbReference type="RuleBase" id="RU003540"/>
    </source>
</evidence>
<dbReference type="PROSITE" id="PS00223">
    <property type="entry name" value="ANNEXIN_1"/>
    <property type="match status" value="1"/>
</dbReference>
<keyword evidence="2 6" id="KW-0677">Repeat</keyword>
<dbReference type="GO" id="GO:0012506">
    <property type="term" value="C:vesicle membrane"/>
    <property type="evidence" value="ECO:0007669"/>
    <property type="project" value="TreeGrafter"/>
</dbReference>
<feature type="region of interest" description="Disordered" evidence="7">
    <location>
        <begin position="55"/>
        <end position="74"/>
    </location>
</feature>
<dbReference type="AlphaFoldDB" id="A0A388LBH0"/>
<keyword evidence="5 6" id="KW-0111">Calcium/phospholipid-binding</keyword>